<dbReference type="GO" id="GO:0006310">
    <property type="term" value="P:DNA recombination"/>
    <property type="evidence" value="ECO:0007669"/>
    <property type="project" value="UniProtKB-KW"/>
</dbReference>
<reference evidence="5" key="1">
    <citation type="journal article" date="2021" name="PeerJ">
        <title>Extensive microbial diversity within the chicken gut microbiome revealed by metagenomics and culture.</title>
        <authorList>
            <person name="Gilroy R."/>
            <person name="Ravi A."/>
            <person name="Getino M."/>
            <person name="Pursley I."/>
            <person name="Horton D.L."/>
            <person name="Alikhan N.F."/>
            <person name="Baker D."/>
            <person name="Gharbi K."/>
            <person name="Hall N."/>
            <person name="Watson M."/>
            <person name="Adriaenssens E.M."/>
            <person name="Foster-Nyarko E."/>
            <person name="Jarju S."/>
            <person name="Secka A."/>
            <person name="Antonio M."/>
            <person name="Oren A."/>
            <person name="Chaudhuri R.R."/>
            <person name="La Ragione R."/>
            <person name="Hildebrand F."/>
            <person name="Pallen M.J."/>
        </authorList>
    </citation>
    <scope>NUCLEOTIDE SEQUENCE</scope>
    <source>
        <strain evidence="5">4100</strain>
    </source>
</reference>
<comment type="caution">
    <text evidence="5">The sequence shown here is derived from an EMBL/GenBank/DDBJ whole genome shotgun (WGS) entry which is preliminary data.</text>
</comment>
<dbReference type="GO" id="GO:0006302">
    <property type="term" value="P:double-strand break repair"/>
    <property type="evidence" value="ECO:0007669"/>
    <property type="project" value="TreeGrafter"/>
</dbReference>
<dbReference type="Gene3D" id="2.40.50.140">
    <property type="entry name" value="Nucleic acid-binding proteins"/>
    <property type="match status" value="1"/>
</dbReference>
<dbReference type="Pfam" id="PF11967">
    <property type="entry name" value="RecO_N"/>
    <property type="match status" value="1"/>
</dbReference>
<keyword evidence="1" id="KW-0227">DNA damage</keyword>
<dbReference type="Pfam" id="PF02565">
    <property type="entry name" value="RecO_C"/>
    <property type="match status" value="1"/>
</dbReference>
<evidence type="ECO:0000256" key="3">
    <source>
        <dbReference type="ARBA" id="ARBA00023204"/>
    </source>
</evidence>
<evidence type="ECO:0000259" key="4">
    <source>
        <dbReference type="Pfam" id="PF11967"/>
    </source>
</evidence>
<dbReference type="EMBL" id="DYXT01000046">
    <property type="protein sequence ID" value="HJE39798.1"/>
    <property type="molecule type" value="Genomic_DNA"/>
</dbReference>
<dbReference type="PANTHER" id="PTHR33991">
    <property type="entry name" value="DNA REPAIR PROTEIN RECO"/>
    <property type="match status" value="1"/>
</dbReference>
<dbReference type="PANTHER" id="PTHR33991:SF1">
    <property type="entry name" value="DNA REPAIR PROTEIN RECO"/>
    <property type="match status" value="1"/>
</dbReference>
<proteinExistence type="predicted"/>
<dbReference type="GO" id="GO:0043590">
    <property type="term" value="C:bacterial nucleoid"/>
    <property type="evidence" value="ECO:0007669"/>
    <property type="project" value="TreeGrafter"/>
</dbReference>
<name>A0A921EA14_9BACT</name>
<reference evidence="5" key="2">
    <citation type="submission" date="2021-09" db="EMBL/GenBank/DDBJ databases">
        <authorList>
            <person name="Gilroy R."/>
        </authorList>
    </citation>
    <scope>NUCLEOTIDE SEQUENCE</scope>
    <source>
        <strain evidence="5">4100</strain>
    </source>
</reference>
<evidence type="ECO:0000256" key="1">
    <source>
        <dbReference type="ARBA" id="ARBA00022763"/>
    </source>
</evidence>
<dbReference type="InterPro" id="IPR003717">
    <property type="entry name" value="RecO"/>
</dbReference>
<dbReference type="InterPro" id="IPR022572">
    <property type="entry name" value="DNA_rep/recomb_RecO_N"/>
</dbReference>
<keyword evidence="3" id="KW-0234">DNA repair</keyword>
<gene>
    <name evidence="5" type="ORF">K8V47_08600</name>
</gene>
<dbReference type="SUPFAM" id="SSF50249">
    <property type="entry name" value="Nucleic acid-binding proteins"/>
    <property type="match status" value="1"/>
</dbReference>
<sequence length="238" mass="27073">MELIALRTVRYNDKNSILSAFTAERGRVSLLVSASGSKEARRRRALLMPLSIVDAEIDFKPGRDIYNLRDVRPLGSPLSIISSPVKSSIAIFITDFLNSILRQESADPQLFDFLRQEILALETIDNDKAVNSHIGMLCRLSRFMGIQPDVGSYRKGAFFDMADGVWRTSPPLHNAWLDQKESRIAYIAISRMATPLCHLPTLLNRRMVRNRAIDILIEYYTAHFTKLHLPSLDVLREM</sequence>
<dbReference type="Proteomes" id="UP000711407">
    <property type="component" value="Unassembled WGS sequence"/>
</dbReference>
<dbReference type="AlphaFoldDB" id="A0A921EA14"/>
<dbReference type="InterPro" id="IPR012340">
    <property type="entry name" value="NA-bd_OB-fold"/>
</dbReference>
<protein>
    <submittedName>
        <fullName evidence="5">DNA repair protein RecO</fullName>
    </submittedName>
</protein>
<keyword evidence="2" id="KW-0233">DNA recombination</keyword>
<organism evidence="5 6">
    <name type="scientific">Candidatus Amulumruptor caecigallinarius</name>
    <dbReference type="NCBI Taxonomy" id="2109911"/>
    <lineage>
        <taxon>Bacteria</taxon>
        <taxon>Pseudomonadati</taxon>
        <taxon>Bacteroidota</taxon>
        <taxon>Bacteroidia</taxon>
        <taxon>Bacteroidales</taxon>
        <taxon>Muribaculaceae</taxon>
        <taxon>Candidatus Amulumruptor</taxon>
    </lineage>
</organism>
<evidence type="ECO:0000313" key="5">
    <source>
        <dbReference type="EMBL" id="HJE39798.1"/>
    </source>
</evidence>
<accession>A0A921EA14</accession>
<evidence type="ECO:0000256" key="2">
    <source>
        <dbReference type="ARBA" id="ARBA00023172"/>
    </source>
</evidence>
<feature type="domain" description="DNA replication/recombination mediator RecO N-terminal" evidence="4">
    <location>
        <begin position="4"/>
        <end position="75"/>
    </location>
</feature>
<evidence type="ECO:0000313" key="6">
    <source>
        <dbReference type="Proteomes" id="UP000711407"/>
    </source>
</evidence>